<sequence>MYLDPNLAGHSLLAKCNRHASGRLTLGREGEQRLRGGTSEAGPAAAMAWASWIGGLGGGTLCTVVGGRWEGGREGKFGEAEGGFDAVVRKAGDVKEPSLQELVFIENPALMGSLSGNMSNMTSLRRVVLTGTGVSGKVPDGFGDLVNLEQLTLSRNRFSGEVLLDFSKLKKLKVLDLSQNGFEGNIPESVGGLTGLLKLDLSFNKFSGKITESLKGLRGRK</sequence>
<evidence type="ECO:0000256" key="7">
    <source>
        <dbReference type="ARBA" id="ARBA00023136"/>
    </source>
</evidence>
<evidence type="ECO:0000256" key="4">
    <source>
        <dbReference type="ARBA" id="ARBA00022729"/>
    </source>
</evidence>
<keyword evidence="5" id="KW-0677">Repeat</keyword>
<keyword evidence="8" id="KW-0675">Receptor</keyword>
<proteinExistence type="predicted"/>
<keyword evidence="2" id="KW-0433">Leucine-rich repeat</keyword>
<dbReference type="Proteomes" id="UP001187471">
    <property type="component" value="Unassembled WGS sequence"/>
</dbReference>
<name>A0AA88QJR5_9ASTE</name>
<dbReference type="GO" id="GO:0016020">
    <property type="term" value="C:membrane"/>
    <property type="evidence" value="ECO:0007669"/>
    <property type="project" value="UniProtKB-SubCell"/>
</dbReference>
<dbReference type="PANTHER" id="PTHR27000:SF768">
    <property type="entry name" value="PIRIFORMOSPORA INDICA-INSENSITIVE PROTEIN 2-LIKE ISOFORM X1"/>
    <property type="match status" value="1"/>
</dbReference>
<dbReference type="EMBL" id="JAVXUO010002601">
    <property type="protein sequence ID" value="KAK2971148.1"/>
    <property type="molecule type" value="Genomic_DNA"/>
</dbReference>
<keyword evidence="3" id="KW-0812">Transmembrane</keyword>
<accession>A0AA88QJR5</accession>
<dbReference type="Gene3D" id="3.80.10.10">
    <property type="entry name" value="Ribonuclease Inhibitor"/>
    <property type="match status" value="1"/>
</dbReference>
<keyword evidence="11" id="KW-1185">Reference proteome</keyword>
<dbReference type="InterPro" id="IPR001611">
    <property type="entry name" value="Leu-rich_rpt"/>
</dbReference>
<evidence type="ECO:0000256" key="6">
    <source>
        <dbReference type="ARBA" id="ARBA00022989"/>
    </source>
</evidence>
<comment type="subcellular location">
    <subcellularLocation>
        <location evidence="1">Membrane</location>
        <topology evidence="1">Single-pass type I membrane protein</topology>
    </subcellularLocation>
</comment>
<evidence type="ECO:0000256" key="5">
    <source>
        <dbReference type="ARBA" id="ARBA00022737"/>
    </source>
</evidence>
<organism evidence="10 11">
    <name type="scientific">Escallonia rubra</name>
    <dbReference type="NCBI Taxonomy" id="112253"/>
    <lineage>
        <taxon>Eukaryota</taxon>
        <taxon>Viridiplantae</taxon>
        <taxon>Streptophyta</taxon>
        <taxon>Embryophyta</taxon>
        <taxon>Tracheophyta</taxon>
        <taxon>Spermatophyta</taxon>
        <taxon>Magnoliopsida</taxon>
        <taxon>eudicotyledons</taxon>
        <taxon>Gunneridae</taxon>
        <taxon>Pentapetalae</taxon>
        <taxon>asterids</taxon>
        <taxon>campanulids</taxon>
        <taxon>Escalloniales</taxon>
        <taxon>Escalloniaceae</taxon>
        <taxon>Escallonia</taxon>
    </lineage>
</organism>
<evidence type="ECO:0000313" key="10">
    <source>
        <dbReference type="EMBL" id="KAK2971148.1"/>
    </source>
</evidence>
<dbReference type="Pfam" id="PF00560">
    <property type="entry name" value="LRR_1"/>
    <property type="match status" value="3"/>
</dbReference>
<evidence type="ECO:0000256" key="3">
    <source>
        <dbReference type="ARBA" id="ARBA00022692"/>
    </source>
</evidence>
<comment type="caution">
    <text evidence="10">The sequence shown here is derived from an EMBL/GenBank/DDBJ whole genome shotgun (WGS) entry which is preliminary data.</text>
</comment>
<protein>
    <submittedName>
        <fullName evidence="10">Uncharacterized protein</fullName>
    </submittedName>
</protein>
<evidence type="ECO:0000256" key="9">
    <source>
        <dbReference type="ARBA" id="ARBA00023180"/>
    </source>
</evidence>
<dbReference type="AlphaFoldDB" id="A0AA88QJR5"/>
<evidence type="ECO:0000256" key="2">
    <source>
        <dbReference type="ARBA" id="ARBA00022614"/>
    </source>
</evidence>
<evidence type="ECO:0000256" key="8">
    <source>
        <dbReference type="ARBA" id="ARBA00023170"/>
    </source>
</evidence>
<evidence type="ECO:0000256" key="1">
    <source>
        <dbReference type="ARBA" id="ARBA00004479"/>
    </source>
</evidence>
<dbReference type="InterPro" id="IPR032675">
    <property type="entry name" value="LRR_dom_sf"/>
</dbReference>
<keyword evidence="4" id="KW-0732">Signal</keyword>
<keyword evidence="7" id="KW-0472">Membrane</keyword>
<gene>
    <name evidence="10" type="ORF">RJ640_008572</name>
</gene>
<dbReference type="FunFam" id="3.80.10.10:FF:000413">
    <property type="entry name" value="Inactive leucine-rich repeat receptor-like protein kinase"/>
    <property type="match status" value="1"/>
</dbReference>
<evidence type="ECO:0000313" key="11">
    <source>
        <dbReference type="Proteomes" id="UP001187471"/>
    </source>
</evidence>
<keyword evidence="6" id="KW-1133">Transmembrane helix</keyword>
<keyword evidence="9" id="KW-0325">Glycoprotein</keyword>
<dbReference type="PANTHER" id="PTHR27000">
    <property type="entry name" value="LEUCINE-RICH REPEAT RECEPTOR-LIKE PROTEIN KINASE FAMILY PROTEIN-RELATED"/>
    <property type="match status" value="1"/>
</dbReference>
<reference evidence="10" key="1">
    <citation type="submission" date="2022-12" db="EMBL/GenBank/DDBJ databases">
        <title>Draft genome assemblies for two species of Escallonia (Escalloniales).</title>
        <authorList>
            <person name="Chanderbali A."/>
            <person name="Dervinis C."/>
            <person name="Anghel I."/>
            <person name="Soltis D."/>
            <person name="Soltis P."/>
            <person name="Zapata F."/>
        </authorList>
    </citation>
    <scope>NUCLEOTIDE SEQUENCE</scope>
    <source>
        <strain evidence="10">UCBG92.1500</strain>
        <tissue evidence="10">Leaf</tissue>
    </source>
</reference>
<dbReference type="SUPFAM" id="SSF52058">
    <property type="entry name" value="L domain-like"/>
    <property type="match status" value="1"/>
</dbReference>